<dbReference type="InterPro" id="IPR002481">
    <property type="entry name" value="FUR"/>
</dbReference>
<keyword evidence="5" id="KW-0963">Cytoplasm</keyword>
<dbReference type="EMBL" id="CP022163">
    <property type="protein sequence ID" value="ATB33532.1"/>
    <property type="molecule type" value="Genomic_DNA"/>
</dbReference>
<gene>
    <name evidence="15" type="ORF">MEBOL_007030</name>
</gene>
<name>A0A250IQK7_9BACT</name>
<keyword evidence="8 13" id="KW-0862">Zinc</keyword>
<evidence type="ECO:0000256" key="12">
    <source>
        <dbReference type="ARBA" id="ARBA00023163"/>
    </source>
</evidence>
<proteinExistence type="inferred from homology"/>
<dbReference type="SUPFAM" id="SSF46785">
    <property type="entry name" value="Winged helix' DNA-binding domain"/>
    <property type="match status" value="1"/>
</dbReference>
<dbReference type="RefSeq" id="WP_179956348.1">
    <property type="nucleotide sequence ID" value="NZ_CP022163.1"/>
</dbReference>
<keyword evidence="11" id="KW-0238">DNA-binding</keyword>
<evidence type="ECO:0000256" key="6">
    <source>
        <dbReference type="ARBA" id="ARBA00022491"/>
    </source>
</evidence>
<evidence type="ECO:0000313" key="15">
    <source>
        <dbReference type="EMBL" id="ATB33532.1"/>
    </source>
</evidence>
<dbReference type="KEGG" id="mbd:MEBOL_007030"/>
<evidence type="ECO:0000256" key="7">
    <source>
        <dbReference type="ARBA" id="ARBA00022723"/>
    </source>
</evidence>
<keyword evidence="9 14" id="KW-0408">Iron</keyword>
<dbReference type="GO" id="GO:0008270">
    <property type="term" value="F:zinc ion binding"/>
    <property type="evidence" value="ECO:0007669"/>
    <property type="project" value="TreeGrafter"/>
</dbReference>
<evidence type="ECO:0000256" key="11">
    <source>
        <dbReference type="ARBA" id="ARBA00023125"/>
    </source>
</evidence>
<keyword evidence="7 13" id="KW-0479">Metal-binding</keyword>
<feature type="binding site" evidence="14">
    <location>
        <position position="90"/>
    </location>
    <ligand>
        <name>Fe cation</name>
        <dbReference type="ChEBI" id="CHEBI:24875"/>
    </ligand>
</feature>
<dbReference type="GO" id="GO:1900705">
    <property type="term" value="P:negative regulation of siderophore biosynthetic process"/>
    <property type="evidence" value="ECO:0007669"/>
    <property type="project" value="TreeGrafter"/>
</dbReference>
<feature type="binding site" evidence="13">
    <location>
        <position position="137"/>
    </location>
    <ligand>
        <name>Zn(2+)</name>
        <dbReference type="ChEBI" id="CHEBI:29105"/>
    </ligand>
</feature>
<comment type="subcellular location">
    <subcellularLocation>
        <location evidence="1">Cytoplasm</location>
    </subcellularLocation>
</comment>
<keyword evidence="6" id="KW-0678">Repressor</keyword>
<dbReference type="GO" id="GO:0005829">
    <property type="term" value="C:cytosol"/>
    <property type="evidence" value="ECO:0007669"/>
    <property type="project" value="TreeGrafter"/>
</dbReference>
<sequence length="147" mass="16795">MDEVLQHYMAQHGLKSTRQRTLIIDTFFSVGGHLSVEELWNKVREQDAKVSVATVYRTMKLLGECGLAHARNFGDGQTRYEAAVGRHHHDHLICTHCGTIVEFEDERIEQMQEVVARKHGFTVTSHKMELYGLCRNCQRLGKAKSEA</sequence>
<keyword evidence="16" id="KW-1185">Reference proteome</keyword>
<accession>A0A250IQK7</accession>
<evidence type="ECO:0000256" key="4">
    <source>
        <dbReference type="ARBA" id="ARBA00020910"/>
    </source>
</evidence>
<keyword evidence="12" id="KW-0804">Transcription</keyword>
<dbReference type="AlphaFoldDB" id="A0A250IQK7"/>
<evidence type="ECO:0000256" key="9">
    <source>
        <dbReference type="ARBA" id="ARBA00023004"/>
    </source>
</evidence>
<dbReference type="PANTHER" id="PTHR33202:SF2">
    <property type="entry name" value="FERRIC UPTAKE REGULATION PROTEIN"/>
    <property type="match status" value="1"/>
</dbReference>
<dbReference type="InterPro" id="IPR036390">
    <property type="entry name" value="WH_DNA-bd_sf"/>
</dbReference>
<feature type="binding site" evidence="14">
    <location>
        <position position="126"/>
    </location>
    <ligand>
        <name>Fe cation</name>
        <dbReference type="ChEBI" id="CHEBI:24875"/>
    </ligand>
</feature>
<feature type="binding site" evidence="13">
    <location>
        <position position="97"/>
    </location>
    <ligand>
        <name>Zn(2+)</name>
        <dbReference type="ChEBI" id="CHEBI:29105"/>
    </ligand>
</feature>
<evidence type="ECO:0000256" key="8">
    <source>
        <dbReference type="ARBA" id="ARBA00022833"/>
    </source>
</evidence>
<evidence type="ECO:0000313" key="16">
    <source>
        <dbReference type="Proteomes" id="UP000217289"/>
    </source>
</evidence>
<comment type="cofactor">
    <cofactor evidence="14">
        <name>Mn(2+)</name>
        <dbReference type="ChEBI" id="CHEBI:29035"/>
    </cofactor>
    <cofactor evidence="14">
        <name>Fe(2+)</name>
        <dbReference type="ChEBI" id="CHEBI:29033"/>
    </cofactor>
    <text evidence="14">Binds 1 Mn(2+) or Fe(2+) ion per subunit.</text>
</comment>
<feature type="binding site" evidence="13">
    <location>
        <position position="94"/>
    </location>
    <ligand>
        <name>Zn(2+)</name>
        <dbReference type="ChEBI" id="CHEBI:29105"/>
    </ligand>
</feature>
<dbReference type="InterPro" id="IPR036388">
    <property type="entry name" value="WH-like_DNA-bd_sf"/>
</dbReference>
<feature type="binding site" evidence="14">
    <location>
        <position position="88"/>
    </location>
    <ligand>
        <name>Fe cation</name>
        <dbReference type="ChEBI" id="CHEBI:24875"/>
    </ligand>
</feature>
<dbReference type="GO" id="GO:0003700">
    <property type="term" value="F:DNA-binding transcription factor activity"/>
    <property type="evidence" value="ECO:0007669"/>
    <property type="project" value="InterPro"/>
</dbReference>
<dbReference type="Pfam" id="PF01475">
    <property type="entry name" value="FUR"/>
    <property type="match status" value="1"/>
</dbReference>
<feature type="binding site" evidence="14">
    <location>
        <position position="109"/>
    </location>
    <ligand>
        <name>Fe cation</name>
        <dbReference type="ChEBI" id="CHEBI:24875"/>
    </ligand>
</feature>
<dbReference type="PANTHER" id="PTHR33202">
    <property type="entry name" value="ZINC UPTAKE REGULATION PROTEIN"/>
    <property type="match status" value="1"/>
</dbReference>
<evidence type="ECO:0000256" key="2">
    <source>
        <dbReference type="ARBA" id="ARBA00007957"/>
    </source>
</evidence>
<evidence type="ECO:0000256" key="5">
    <source>
        <dbReference type="ARBA" id="ARBA00022490"/>
    </source>
</evidence>
<comment type="cofactor">
    <cofactor evidence="13">
        <name>Zn(2+)</name>
        <dbReference type="ChEBI" id="CHEBI:29105"/>
    </cofactor>
    <text evidence="13">Binds 1 zinc ion per subunit.</text>
</comment>
<protein>
    <recommendedName>
        <fullName evidence="4">Ferric uptake regulation protein</fullName>
    </recommendedName>
</protein>
<reference evidence="15 16" key="1">
    <citation type="submission" date="2017-06" db="EMBL/GenBank/DDBJ databases">
        <authorList>
            <person name="Kim H.J."/>
            <person name="Triplett B.A."/>
        </authorList>
    </citation>
    <scope>NUCLEOTIDE SEQUENCE [LARGE SCALE GENOMIC DNA]</scope>
    <source>
        <strain evidence="15 16">DSM 14713</strain>
    </source>
</reference>
<evidence type="ECO:0000256" key="14">
    <source>
        <dbReference type="PIRSR" id="PIRSR602481-2"/>
    </source>
</evidence>
<dbReference type="InterPro" id="IPR043135">
    <property type="entry name" value="Fur_C"/>
</dbReference>
<evidence type="ECO:0000256" key="3">
    <source>
        <dbReference type="ARBA" id="ARBA00011738"/>
    </source>
</evidence>
<dbReference type="Proteomes" id="UP000217289">
    <property type="component" value="Chromosome"/>
</dbReference>
<dbReference type="Gene3D" id="1.10.10.10">
    <property type="entry name" value="Winged helix-like DNA-binding domain superfamily/Winged helix DNA-binding domain"/>
    <property type="match status" value="1"/>
</dbReference>
<comment type="subunit">
    <text evidence="3">Homodimer.</text>
</comment>
<dbReference type="FunFam" id="3.30.1490.190:FF:000001">
    <property type="entry name" value="Ferric uptake regulation protein"/>
    <property type="match status" value="1"/>
</dbReference>
<dbReference type="GO" id="GO:0000976">
    <property type="term" value="F:transcription cis-regulatory region binding"/>
    <property type="evidence" value="ECO:0007669"/>
    <property type="project" value="TreeGrafter"/>
</dbReference>
<comment type="similarity">
    <text evidence="2">Belongs to the Fur family.</text>
</comment>
<keyword evidence="10" id="KW-0805">Transcription regulation</keyword>
<evidence type="ECO:0000256" key="13">
    <source>
        <dbReference type="PIRSR" id="PIRSR602481-1"/>
    </source>
</evidence>
<feature type="binding site" evidence="13">
    <location>
        <position position="134"/>
    </location>
    <ligand>
        <name>Zn(2+)</name>
        <dbReference type="ChEBI" id="CHEBI:29105"/>
    </ligand>
</feature>
<dbReference type="CDD" id="cd07153">
    <property type="entry name" value="Fur_like"/>
    <property type="match status" value="1"/>
</dbReference>
<evidence type="ECO:0000256" key="10">
    <source>
        <dbReference type="ARBA" id="ARBA00023015"/>
    </source>
</evidence>
<dbReference type="Gene3D" id="3.30.1490.190">
    <property type="match status" value="1"/>
</dbReference>
<dbReference type="GO" id="GO:0045892">
    <property type="term" value="P:negative regulation of DNA-templated transcription"/>
    <property type="evidence" value="ECO:0007669"/>
    <property type="project" value="TreeGrafter"/>
</dbReference>
<organism evidence="15 16">
    <name type="scientific">Melittangium boletus DSM 14713</name>
    <dbReference type="NCBI Taxonomy" id="1294270"/>
    <lineage>
        <taxon>Bacteria</taxon>
        <taxon>Pseudomonadati</taxon>
        <taxon>Myxococcota</taxon>
        <taxon>Myxococcia</taxon>
        <taxon>Myxococcales</taxon>
        <taxon>Cystobacterineae</taxon>
        <taxon>Archangiaceae</taxon>
        <taxon>Melittangium</taxon>
    </lineage>
</organism>
<evidence type="ECO:0000256" key="1">
    <source>
        <dbReference type="ARBA" id="ARBA00004496"/>
    </source>
</evidence>